<dbReference type="NCBIfam" id="TIGR03725">
    <property type="entry name" value="T6A_YeaZ"/>
    <property type="match status" value="1"/>
</dbReference>
<dbReference type="Gene3D" id="3.30.420.40">
    <property type="match status" value="2"/>
</dbReference>
<dbReference type="GO" id="GO:0002949">
    <property type="term" value="P:tRNA threonylcarbamoyladenosine modification"/>
    <property type="evidence" value="ECO:0007669"/>
    <property type="project" value="InterPro"/>
</dbReference>
<protein>
    <submittedName>
        <fullName evidence="2">tRNA (Adenosine(37)-N6)-threonylcarbamoyltransferase complex dimerization subunit type 1 TsaB</fullName>
    </submittedName>
</protein>
<dbReference type="Proteomes" id="UP000562984">
    <property type="component" value="Unassembled WGS sequence"/>
</dbReference>
<organism evidence="2 3">
    <name type="scientific">Nakamurella aerolata</name>
    <dbReference type="NCBI Taxonomy" id="1656892"/>
    <lineage>
        <taxon>Bacteria</taxon>
        <taxon>Bacillati</taxon>
        <taxon>Actinomycetota</taxon>
        <taxon>Actinomycetes</taxon>
        <taxon>Nakamurellales</taxon>
        <taxon>Nakamurellaceae</taxon>
        <taxon>Nakamurella</taxon>
    </lineage>
</organism>
<dbReference type="SUPFAM" id="SSF53067">
    <property type="entry name" value="Actin-like ATPase domain"/>
    <property type="match status" value="2"/>
</dbReference>
<dbReference type="InterPro" id="IPR022496">
    <property type="entry name" value="T6A_TsaB"/>
</dbReference>
<dbReference type="GO" id="GO:0005829">
    <property type="term" value="C:cytosol"/>
    <property type="evidence" value="ECO:0007669"/>
    <property type="project" value="TreeGrafter"/>
</dbReference>
<dbReference type="Pfam" id="PF00814">
    <property type="entry name" value="TsaD"/>
    <property type="match status" value="1"/>
</dbReference>
<feature type="domain" description="Gcp-like" evidence="1">
    <location>
        <begin position="62"/>
        <end position="176"/>
    </location>
</feature>
<evidence type="ECO:0000313" key="3">
    <source>
        <dbReference type="Proteomes" id="UP000562984"/>
    </source>
</evidence>
<proteinExistence type="predicted"/>
<evidence type="ECO:0000259" key="1">
    <source>
        <dbReference type="Pfam" id="PF00814"/>
    </source>
</evidence>
<dbReference type="PANTHER" id="PTHR11735:SF11">
    <property type="entry name" value="TRNA THREONYLCARBAMOYLADENOSINE BIOSYNTHESIS PROTEIN TSAB"/>
    <property type="match status" value="1"/>
</dbReference>
<dbReference type="EMBL" id="JABEND010000004">
    <property type="protein sequence ID" value="NNG35896.1"/>
    <property type="molecule type" value="Genomic_DNA"/>
</dbReference>
<dbReference type="InterPro" id="IPR043129">
    <property type="entry name" value="ATPase_NBD"/>
</dbReference>
<reference evidence="2 3" key="1">
    <citation type="submission" date="2020-05" db="EMBL/GenBank/DDBJ databases">
        <title>Nakamurella sp. DB0629 isolated from air conditioner.</title>
        <authorList>
            <person name="Kim D.H."/>
            <person name="Kim D.-U."/>
        </authorList>
    </citation>
    <scope>NUCLEOTIDE SEQUENCE [LARGE SCALE GENOMIC DNA]</scope>
    <source>
        <strain evidence="2 3">DB0629</strain>
    </source>
</reference>
<comment type="caution">
    <text evidence="2">The sequence shown here is derived from an EMBL/GenBank/DDBJ whole genome shotgun (WGS) entry which is preliminary data.</text>
</comment>
<dbReference type="RefSeq" id="WP_171199583.1">
    <property type="nucleotide sequence ID" value="NZ_JABEND010000004.1"/>
</dbReference>
<dbReference type="PANTHER" id="PTHR11735">
    <property type="entry name" value="TRNA N6-ADENOSINE THREONYLCARBAMOYLTRANSFERASE"/>
    <property type="match status" value="1"/>
</dbReference>
<keyword evidence="2" id="KW-0808">Transferase</keyword>
<evidence type="ECO:0000313" key="2">
    <source>
        <dbReference type="EMBL" id="NNG35896.1"/>
    </source>
</evidence>
<dbReference type="AlphaFoldDB" id="A0A849A8F2"/>
<gene>
    <name evidence="2" type="primary">tsaB</name>
    <name evidence="2" type="ORF">HKD39_09265</name>
</gene>
<dbReference type="GO" id="GO:0016740">
    <property type="term" value="F:transferase activity"/>
    <property type="evidence" value="ECO:0007669"/>
    <property type="project" value="UniProtKB-KW"/>
</dbReference>
<keyword evidence="3" id="KW-1185">Reference proteome</keyword>
<sequence>MLVLALDTATPVVTAAVVRLLRPHELIDPAGTAATSAPQPTAPRPTAPISVLAEANVDDAFAHAERLLPLAESALAQAGVELGQLDAIVVGVGPGPFTGLRVGIATAAALGDALGISVYPVPSHLGTALGAEVAEPFLVVTDARRREVYVSAFAPGSCGALRTQAGPEVLRPADLAAFCATLPQQPTAVAGAGAVLAGLDLPELPAGSAGLGLVRAAARDLLTGAVPAPPVPLYLRRPDVTEPSASKSVLA</sequence>
<name>A0A849A8F2_9ACTN</name>
<dbReference type="InterPro" id="IPR000905">
    <property type="entry name" value="Gcp-like_dom"/>
</dbReference>
<accession>A0A849A8F2</accession>